<comment type="subcellular location">
    <subcellularLocation>
        <location evidence="1">Cell inner membrane</location>
        <topology evidence="1">Multi-pass membrane protein</topology>
    </subcellularLocation>
</comment>
<feature type="transmembrane region" description="Helical" evidence="9">
    <location>
        <begin position="156"/>
        <end position="181"/>
    </location>
</feature>
<organism evidence="10 11">
    <name type="scientific">Apibacter mensalis</name>
    <dbReference type="NCBI Taxonomy" id="1586267"/>
    <lineage>
        <taxon>Bacteria</taxon>
        <taxon>Pseudomonadati</taxon>
        <taxon>Bacteroidota</taxon>
        <taxon>Flavobacteriia</taxon>
        <taxon>Flavobacteriales</taxon>
        <taxon>Weeksellaceae</taxon>
        <taxon>Apibacter</taxon>
    </lineage>
</organism>
<keyword evidence="6 9" id="KW-0812">Transmembrane</keyword>
<keyword evidence="7 9" id="KW-1133">Transmembrane helix</keyword>
<keyword evidence="5" id="KW-0997">Cell inner membrane</keyword>
<proteinExistence type="inferred from homology"/>
<comment type="similarity">
    <text evidence="2">Belongs to the DcuA/DcuB transporter (TC 2.A.13.1) family.</text>
</comment>
<dbReference type="GO" id="GO:0005886">
    <property type="term" value="C:plasma membrane"/>
    <property type="evidence" value="ECO:0007669"/>
    <property type="project" value="UniProtKB-SubCell"/>
</dbReference>
<accession>A0A0X3ANT4</accession>
<feature type="transmembrane region" description="Helical" evidence="9">
    <location>
        <begin position="481"/>
        <end position="504"/>
    </location>
</feature>
<protein>
    <submittedName>
        <fullName evidence="10">Anaerobic C4-dicarboxylate transporter DcuB</fullName>
    </submittedName>
</protein>
<dbReference type="InterPro" id="IPR004668">
    <property type="entry name" value="Anaer_Dcu_memb_transpt"/>
</dbReference>
<dbReference type="OrthoDB" id="9770910at2"/>
<dbReference type="GO" id="GO:0015556">
    <property type="term" value="F:C4-dicarboxylate transmembrane transporter activity"/>
    <property type="evidence" value="ECO:0007669"/>
    <property type="project" value="InterPro"/>
</dbReference>
<dbReference type="STRING" id="1586267.GCA_001418685_00363"/>
<dbReference type="NCBIfam" id="NF006927">
    <property type="entry name" value="PRK09412.1"/>
    <property type="match status" value="1"/>
</dbReference>
<keyword evidence="8 9" id="KW-0472">Membrane</keyword>
<gene>
    <name evidence="10" type="ORF">Ga0061079_10284</name>
</gene>
<feature type="transmembrane region" description="Helical" evidence="9">
    <location>
        <begin position="365"/>
        <end position="387"/>
    </location>
</feature>
<evidence type="ECO:0000256" key="7">
    <source>
        <dbReference type="ARBA" id="ARBA00022989"/>
    </source>
</evidence>
<dbReference type="PANTHER" id="PTHR36106">
    <property type="entry name" value="ANAEROBIC C4-DICARBOXYLATE TRANSPORTER DCUB"/>
    <property type="match status" value="1"/>
</dbReference>
<feature type="transmembrane region" description="Helical" evidence="9">
    <location>
        <begin position="301"/>
        <end position="324"/>
    </location>
</feature>
<evidence type="ECO:0000256" key="3">
    <source>
        <dbReference type="ARBA" id="ARBA00022448"/>
    </source>
</evidence>
<evidence type="ECO:0000256" key="2">
    <source>
        <dbReference type="ARBA" id="ARBA00006413"/>
    </source>
</evidence>
<dbReference type="PANTHER" id="PTHR36106:SF3">
    <property type="entry name" value="ANAEROBIC C4-DICARBOXYLATE TRANSPORTER DCUB"/>
    <property type="match status" value="1"/>
</dbReference>
<feature type="transmembrane region" description="Helical" evidence="9">
    <location>
        <begin position="407"/>
        <end position="433"/>
    </location>
</feature>
<dbReference type="Pfam" id="PF03605">
    <property type="entry name" value="DcuA_DcuB"/>
    <property type="match status" value="1"/>
</dbReference>
<name>A0A0X3ANT4_9FLAO</name>
<feature type="transmembrane region" description="Helical" evidence="9">
    <location>
        <begin position="439"/>
        <end position="460"/>
    </location>
</feature>
<dbReference type="AlphaFoldDB" id="A0A0X3ANT4"/>
<feature type="transmembrane region" description="Helical" evidence="9">
    <location>
        <begin position="201"/>
        <end position="226"/>
    </location>
</feature>
<evidence type="ECO:0000256" key="1">
    <source>
        <dbReference type="ARBA" id="ARBA00004429"/>
    </source>
</evidence>
<dbReference type="NCBIfam" id="TIGR00770">
    <property type="entry name" value="Dcu"/>
    <property type="match status" value="1"/>
</dbReference>
<evidence type="ECO:0000256" key="6">
    <source>
        <dbReference type="ARBA" id="ARBA00022692"/>
    </source>
</evidence>
<feature type="transmembrane region" description="Helical" evidence="9">
    <location>
        <begin position="119"/>
        <end position="144"/>
    </location>
</feature>
<evidence type="ECO:0000313" key="11">
    <source>
        <dbReference type="Proteomes" id="UP000182761"/>
    </source>
</evidence>
<evidence type="ECO:0000313" key="10">
    <source>
        <dbReference type="EMBL" id="CVK15538.1"/>
    </source>
</evidence>
<dbReference type="RefSeq" id="WP_082435373.1">
    <property type="nucleotide sequence ID" value="NZ_FCOR01000002.1"/>
</dbReference>
<dbReference type="EMBL" id="FCOR01000002">
    <property type="protein sequence ID" value="CVK15538.1"/>
    <property type="molecule type" value="Genomic_DNA"/>
</dbReference>
<evidence type="ECO:0000256" key="4">
    <source>
        <dbReference type="ARBA" id="ARBA00022475"/>
    </source>
</evidence>
<evidence type="ECO:0000256" key="9">
    <source>
        <dbReference type="SAM" id="Phobius"/>
    </source>
</evidence>
<keyword evidence="3" id="KW-0813">Transport</keyword>
<sequence>MKNIYIILLTFILLTPIIVNSHILSLNVLVTTNELNQKNLSLSDFNEIKSKKTRQETSNSTNKNNAPVKFITQLGLLLIIIYFGIKKGGVSLGLLGGLGVAILVLLFRDSPGFPPIDVMLIILAVVTASSTLEATGALGMLVNFAERILRKNPKYIVYLAPLSTFLLTMLVGTGHAVYPLLPVIYDVSFKQKIRPERPMAVASIASQMGITASPIAAATAAMIGVAYKAGITINLIDILLVTAPSCFIGVMLAATWSLNRGKDLYKDPMFLKKMEDPDMKAYIVGDLERSVNIKPSKDAKISLSLFFIGILFIILIALFPDLILPKNNGKTIPMTSVLQFTMLGVGALIVLITRVKAKSISDTKVFNAGMIAVIMIFGIAWMSETVIKNNETYLLSLISNMVKERPWTFAIAMFCVSMFLKSQAATLLVMMPIGFMLDIPVSILIGCIPASYAYFFFAFYPSDLAAINFDRTGTTHIGKYILNHSFMIPGLIGVISATAIALFLSNYVVN</sequence>
<feature type="transmembrane region" description="Helical" evidence="9">
    <location>
        <begin position="66"/>
        <end position="83"/>
    </location>
</feature>
<reference evidence="10 11" key="1">
    <citation type="submission" date="2016-01" db="EMBL/GenBank/DDBJ databases">
        <authorList>
            <person name="McClelland M."/>
            <person name="Jain A."/>
            <person name="Saraogi P."/>
            <person name="Mendelson R."/>
            <person name="Westerman R."/>
            <person name="SanMiguel P."/>
            <person name="Csonka L."/>
        </authorList>
    </citation>
    <scope>NUCLEOTIDE SEQUENCE [LARGE SCALE GENOMIC DNA]</scope>
    <source>
        <strain evidence="10 11">R-53146</strain>
    </source>
</reference>
<feature type="transmembrane region" description="Helical" evidence="9">
    <location>
        <begin position="238"/>
        <end position="258"/>
    </location>
</feature>
<dbReference type="Proteomes" id="UP000182761">
    <property type="component" value="Unassembled WGS sequence"/>
</dbReference>
<keyword evidence="11" id="KW-1185">Reference proteome</keyword>
<feature type="transmembrane region" description="Helical" evidence="9">
    <location>
        <begin position="336"/>
        <end position="353"/>
    </location>
</feature>
<dbReference type="NCBIfam" id="NF009136">
    <property type="entry name" value="PRK12489.1"/>
    <property type="match status" value="1"/>
</dbReference>
<keyword evidence="4" id="KW-1003">Cell membrane</keyword>
<evidence type="ECO:0000256" key="8">
    <source>
        <dbReference type="ARBA" id="ARBA00023136"/>
    </source>
</evidence>
<feature type="transmembrane region" description="Helical" evidence="9">
    <location>
        <begin position="90"/>
        <end position="107"/>
    </location>
</feature>
<evidence type="ECO:0000256" key="5">
    <source>
        <dbReference type="ARBA" id="ARBA00022519"/>
    </source>
</evidence>